<dbReference type="SMART" id="SM00267">
    <property type="entry name" value="GGDEF"/>
    <property type="match status" value="1"/>
</dbReference>
<feature type="transmembrane region" description="Helical" evidence="1">
    <location>
        <begin position="57"/>
        <end position="76"/>
    </location>
</feature>
<evidence type="ECO:0000313" key="4">
    <source>
        <dbReference type="EMBL" id="GLK69287.1"/>
    </source>
</evidence>
<accession>A0A9W6J243</accession>
<proteinExistence type="predicted"/>
<protein>
    <submittedName>
        <fullName evidence="4">GGDEF-domain containing protein</fullName>
    </submittedName>
</protein>
<feature type="transmembrane region" description="Helical" evidence="1">
    <location>
        <begin position="171"/>
        <end position="191"/>
    </location>
</feature>
<comment type="caution">
    <text evidence="4">The sequence shown here is derived from an EMBL/GenBank/DDBJ whole genome shotgun (WGS) entry which is preliminary data.</text>
</comment>
<keyword evidence="5" id="KW-1185">Reference proteome</keyword>
<evidence type="ECO:0000256" key="1">
    <source>
        <dbReference type="SAM" id="Phobius"/>
    </source>
</evidence>
<feature type="transmembrane region" description="Helical" evidence="1">
    <location>
        <begin position="122"/>
        <end position="142"/>
    </location>
</feature>
<organism evidence="4 5">
    <name type="scientific">Hansschlegelia plantiphila</name>
    <dbReference type="NCBI Taxonomy" id="374655"/>
    <lineage>
        <taxon>Bacteria</taxon>
        <taxon>Pseudomonadati</taxon>
        <taxon>Pseudomonadota</taxon>
        <taxon>Alphaproteobacteria</taxon>
        <taxon>Hyphomicrobiales</taxon>
        <taxon>Methylopilaceae</taxon>
        <taxon>Hansschlegelia</taxon>
    </lineage>
</organism>
<keyword evidence="1" id="KW-0472">Membrane</keyword>
<dbReference type="SUPFAM" id="SSF55073">
    <property type="entry name" value="Nucleotide cyclase"/>
    <property type="match status" value="1"/>
</dbReference>
<dbReference type="CDD" id="cd01948">
    <property type="entry name" value="EAL"/>
    <property type="match status" value="1"/>
</dbReference>
<dbReference type="SUPFAM" id="SSF141868">
    <property type="entry name" value="EAL domain-like"/>
    <property type="match status" value="1"/>
</dbReference>
<feature type="domain" description="GGDEF" evidence="3">
    <location>
        <begin position="248"/>
        <end position="379"/>
    </location>
</feature>
<evidence type="ECO:0000313" key="5">
    <source>
        <dbReference type="Proteomes" id="UP001143372"/>
    </source>
</evidence>
<evidence type="ECO:0000259" key="3">
    <source>
        <dbReference type="PROSITE" id="PS50887"/>
    </source>
</evidence>
<evidence type="ECO:0000259" key="2">
    <source>
        <dbReference type="PROSITE" id="PS50883"/>
    </source>
</evidence>
<feature type="domain" description="EAL" evidence="2">
    <location>
        <begin position="384"/>
        <end position="637"/>
    </location>
</feature>
<dbReference type="Pfam" id="PF00990">
    <property type="entry name" value="GGDEF"/>
    <property type="match status" value="1"/>
</dbReference>
<dbReference type="PROSITE" id="PS50887">
    <property type="entry name" value="GGDEF"/>
    <property type="match status" value="1"/>
</dbReference>
<dbReference type="InterPro" id="IPR001633">
    <property type="entry name" value="EAL_dom"/>
</dbReference>
<gene>
    <name evidence="4" type="ORF">GCM10008179_29250</name>
</gene>
<dbReference type="InterPro" id="IPR050706">
    <property type="entry name" value="Cyclic-di-GMP_PDE-like"/>
</dbReference>
<dbReference type="PANTHER" id="PTHR33121">
    <property type="entry name" value="CYCLIC DI-GMP PHOSPHODIESTERASE PDEF"/>
    <property type="match status" value="1"/>
</dbReference>
<dbReference type="InterPro" id="IPR035919">
    <property type="entry name" value="EAL_sf"/>
</dbReference>
<dbReference type="GO" id="GO:0071111">
    <property type="term" value="F:cyclic-guanylate-specific phosphodiesterase activity"/>
    <property type="evidence" value="ECO:0007669"/>
    <property type="project" value="InterPro"/>
</dbReference>
<dbReference type="Gene3D" id="3.20.20.450">
    <property type="entry name" value="EAL domain"/>
    <property type="match status" value="1"/>
</dbReference>
<dbReference type="AlphaFoldDB" id="A0A9W6J243"/>
<reference evidence="4" key="2">
    <citation type="submission" date="2023-01" db="EMBL/GenBank/DDBJ databases">
        <authorList>
            <person name="Sun Q."/>
            <person name="Evtushenko L."/>
        </authorList>
    </citation>
    <scope>NUCLEOTIDE SEQUENCE</scope>
    <source>
        <strain evidence="4">VKM B-2347</strain>
    </source>
</reference>
<dbReference type="InterPro" id="IPR043128">
    <property type="entry name" value="Rev_trsase/Diguanyl_cyclase"/>
</dbReference>
<dbReference type="CDD" id="cd01949">
    <property type="entry name" value="GGDEF"/>
    <property type="match status" value="1"/>
</dbReference>
<dbReference type="PANTHER" id="PTHR33121:SF71">
    <property type="entry name" value="OXYGEN SENSOR PROTEIN DOSP"/>
    <property type="match status" value="1"/>
</dbReference>
<dbReference type="Pfam" id="PF00563">
    <property type="entry name" value="EAL"/>
    <property type="match status" value="1"/>
</dbReference>
<dbReference type="SMART" id="SM00052">
    <property type="entry name" value="EAL"/>
    <property type="match status" value="1"/>
</dbReference>
<dbReference type="NCBIfam" id="TIGR00254">
    <property type="entry name" value="GGDEF"/>
    <property type="match status" value="1"/>
</dbReference>
<sequence>MRDAMPDWRLFSTTPAARELALAQIEAFSKQVPVLYVILGSNAVALAWTHWTVAPFGLVFTVPGVLIALCLARIVVWKRRAGRAMTAGAAQRRLLTASVIGPVLGVIYLVWALSLYDYGSPTLQAHVIFFVGITVVSCIFCLMHVRAAALGVTGAIITPFLIFLLTTGDAALIAIGINLALVSVAMVYMLLVYSRDFAVMVAAQAETQRLSDENRLLANVDSLTGLPNRRQFFSRLNACLDTADGPAPPFVLGMVDLDGFKPINDLYGHFIGDQVLAEMGLRLRELASPNIFIARLGGDEFGVIILDVDRSQAQAFGDRVCATLQEPLAAPSVLAKVSASVGLVESVSCLKAEMLYERADYALYHAKQHQRGRAVMLSAELALEIRRQHAIEQGLLIGDLEAELSLLFQPIFDVDTMRVTAFEALARWSSAELGPVSPGEFIPLAERSSLINRVTQILLRRALAEARGWPDAVKLSFNLSARDLSPAAILGIVSIVEKSGVPSRRIIFEVTETAAMRDIALAEESLALLRRLGARIALDDFGSGHSSLTHVRRLPLDKIKIDRDFIVDIEADGASRAIVKSVIDLCRNLELCCIVEGVETERQKAILSGLGCNVMQGYLFGRPISAAAVPSALARTMQEAS</sequence>
<feature type="transmembrane region" description="Helical" evidence="1">
    <location>
        <begin position="34"/>
        <end position="51"/>
    </location>
</feature>
<keyword evidence="1" id="KW-1133">Transmembrane helix</keyword>
<keyword evidence="1" id="KW-0812">Transmembrane</keyword>
<dbReference type="PROSITE" id="PS50883">
    <property type="entry name" value="EAL"/>
    <property type="match status" value="1"/>
</dbReference>
<dbReference type="Proteomes" id="UP001143372">
    <property type="component" value="Unassembled WGS sequence"/>
</dbReference>
<dbReference type="InterPro" id="IPR029787">
    <property type="entry name" value="Nucleotide_cyclase"/>
</dbReference>
<dbReference type="Gene3D" id="3.30.70.270">
    <property type="match status" value="1"/>
</dbReference>
<dbReference type="EMBL" id="BSFI01000021">
    <property type="protein sequence ID" value="GLK69287.1"/>
    <property type="molecule type" value="Genomic_DNA"/>
</dbReference>
<feature type="transmembrane region" description="Helical" evidence="1">
    <location>
        <begin position="97"/>
        <end position="116"/>
    </location>
</feature>
<name>A0A9W6J243_9HYPH</name>
<dbReference type="InterPro" id="IPR000160">
    <property type="entry name" value="GGDEF_dom"/>
</dbReference>
<feature type="transmembrane region" description="Helical" evidence="1">
    <location>
        <begin position="147"/>
        <end position="165"/>
    </location>
</feature>
<reference evidence="4" key="1">
    <citation type="journal article" date="2014" name="Int. J. Syst. Evol. Microbiol.">
        <title>Complete genome sequence of Corynebacterium casei LMG S-19264T (=DSM 44701T), isolated from a smear-ripened cheese.</title>
        <authorList>
            <consortium name="US DOE Joint Genome Institute (JGI-PGF)"/>
            <person name="Walter F."/>
            <person name="Albersmeier A."/>
            <person name="Kalinowski J."/>
            <person name="Ruckert C."/>
        </authorList>
    </citation>
    <scope>NUCLEOTIDE SEQUENCE</scope>
    <source>
        <strain evidence="4">VKM B-2347</strain>
    </source>
</reference>